<evidence type="ECO:0000256" key="11">
    <source>
        <dbReference type="ARBA" id="ARBA00011738"/>
    </source>
</evidence>
<evidence type="ECO:0000256" key="41">
    <source>
        <dbReference type="SAM" id="Coils"/>
    </source>
</evidence>
<evidence type="ECO:0000256" key="14">
    <source>
        <dbReference type="ARBA" id="ARBA00022525"/>
    </source>
</evidence>
<keyword evidence="41" id="KW-0175">Coiled coil</keyword>
<evidence type="ECO:0000256" key="10">
    <source>
        <dbReference type="ARBA" id="ARBA00004656"/>
    </source>
</evidence>
<keyword evidence="19" id="KW-0256">Endoplasmic reticulum</keyword>
<keyword evidence="23" id="KW-0333">Golgi apparatus</keyword>
<keyword evidence="20" id="KW-0067">ATP-binding</keyword>
<dbReference type="GO" id="GO:0003700">
    <property type="term" value="F:DNA-binding transcription factor activity"/>
    <property type="evidence" value="ECO:0007669"/>
    <property type="project" value="InterPro"/>
</dbReference>
<keyword evidence="18" id="KW-1000">Mitochondrion outer membrane</keyword>
<dbReference type="SMART" id="SM00338">
    <property type="entry name" value="BRLZ"/>
    <property type="match status" value="1"/>
</dbReference>
<comment type="catalytic activity">
    <reaction evidence="34">
        <text>coproporphyrinogen III(in) + ATP + H2O = coproporphyrinogen III(out) + ADP + phosphate + H(+)</text>
        <dbReference type="Rhea" id="RHEA:66680"/>
        <dbReference type="ChEBI" id="CHEBI:15377"/>
        <dbReference type="ChEBI" id="CHEBI:15378"/>
        <dbReference type="ChEBI" id="CHEBI:30616"/>
        <dbReference type="ChEBI" id="CHEBI:43474"/>
        <dbReference type="ChEBI" id="CHEBI:57309"/>
        <dbReference type="ChEBI" id="CHEBI:456216"/>
    </reaction>
    <physiologicalReaction direction="left-to-right" evidence="34">
        <dbReference type="Rhea" id="RHEA:66681"/>
    </physiologicalReaction>
</comment>
<dbReference type="GO" id="GO:0020037">
    <property type="term" value="F:heme binding"/>
    <property type="evidence" value="ECO:0007669"/>
    <property type="project" value="TreeGrafter"/>
</dbReference>
<evidence type="ECO:0000256" key="18">
    <source>
        <dbReference type="ARBA" id="ARBA00022787"/>
    </source>
</evidence>
<evidence type="ECO:0000256" key="38">
    <source>
        <dbReference type="ARBA" id="ARBA00048510"/>
    </source>
</evidence>
<dbReference type="SUPFAM" id="SSF90123">
    <property type="entry name" value="ABC transporter transmembrane region"/>
    <property type="match status" value="1"/>
</dbReference>
<feature type="domain" description="ABC transmembrane type-1" evidence="46">
    <location>
        <begin position="384"/>
        <end position="671"/>
    </location>
</feature>
<evidence type="ECO:0000313" key="48">
    <source>
        <dbReference type="Proteomes" id="UP000247702"/>
    </source>
</evidence>
<feature type="compositionally biased region" description="Low complexity" evidence="42">
    <location>
        <begin position="71"/>
        <end position="96"/>
    </location>
</feature>
<dbReference type="GO" id="GO:0005789">
    <property type="term" value="C:endoplasmic reticulum membrane"/>
    <property type="evidence" value="ECO:0007669"/>
    <property type="project" value="UniProtKB-SubCell"/>
</dbReference>
<evidence type="ECO:0000256" key="39">
    <source>
        <dbReference type="ARBA" id="ARBA00048636"/>
    </source>
</evidence>
<dbReference type="Pfam" id="PF16185">
    <property type="entry name" value="MTABC_N"/>
    <property type="match status" value="1"/>
</dbReference>
<keyword evidence="24" id="KW-0496">Mitochondrion</keyword>
<comment type="caution">
    <text evidence="47">The sequence shown here is derived from an EMBL/GenBank/DDBJ whole genome shotgun (WGS) entry which is preliminary data.</text>
</comment>
<evidence type="ECO:0000256" key="37">
    <source>
        <dbReference type="ARBA" id="ARBA00048455"/>
    </source>
</evidence>
<evidence type="ECO:0000259" key="45">
    <source>
        <dbReference type="PROSITE" id="PS50893"/>
    </source>
</evidence>
<sequence length="981" mass="111647">MSDQFINSEMLWWNLPVEEETSPVVNLYLPQYYLVSSPSFVNEMPGTFVTDYLVQSPTSFLGTTSTELDIPSASSSPPTLSNDSSTSNRTSNNQSGRRSRRRSSLDEEARIARRRERNRLAARRSRNRSRNYYNQLEQRVMELEDEITRLRSLLGHERLIKLRTIEYNPLINRRHFSPLTRIIYGISGFIILSYLADCAVIIIRALESKVWTSNYIVFYEVGSWAAWVINLSLMIHERKKLGKWSSVNYCFYFLSLSTESLVFHYWITQFISNKPGDVISFYDRVLISIISIRYVLLVIVSFASLIHAFRSSSGREDSESGRGLLGDDSSYGTFPSNENVDQPSQQQRQRQPEKGAFSDFFEKMGTLLPFLWPKKNLLLQFLVFVCVGLLVVGRIINVLTPQQLKTITNELVGEDGPPRFAWGSIALYVLLRFLQGGVGLLQSTQNYLWIPIGQYTTREISVKMFEHLHGLSLAYHINRKTGEVLRVMDRGTNSIISLLNQIIFQIFPVLVDIAVAVVYFVFEFGWIFGVIVFVTMGSYIFVTILITDWRTKFRRDMIELDNDARSKAVDSLLNFETVKYYNAEEFEVRRYDEAIVKFQVADYKVSATLNLLNLSQNLVITVGLLAGCLLCAWKVAHGDFKVGDFILFVTYINQLYGPLNWFGTYYRMIQQNFIDMEKMLALFKEQQSVQDAPDATELKVTEGSVIFENVGFAYDQRQSALDGISFEIPKGKTVALVGPSGGGKSTILRLLFRFYDVNSGRILIDGQDIRSVKQESLRRNIGVVPQDTVLFNDTIFYNIHYGNINANDEEVHKAAKAAQIHDRIINFPDGYETRVGERGLRLSGGEKQRVAIARTLLKIILLDEATSALDTTTERQIQYALSHMTKDRTTLIIAHRLSTIVNADLILCIKDGKVVEQGTHDELIQKAEENGGDGVYYEMWQKQKKDESEGKISGENEGSSKSNGNDSKNNETSSNKGHHGH</sequence>
<feature type="transmembrane region" description="Helical" evidence="43">
    <location>
        <begin position="618"/>
        <end position="636"/>
    </location>
</feature>
<evidence type="ECO:0000256" key="8">
    <source>
        <dbReference type="ARBA" id="ARBA00004651"/>
    </source>
</evidence>
<dbReference type="Gene3D" id="1.20.1560.10">
    <property type="entry name" value="ABC transporter type 1, transmembrane domain"/>
    <property type="match status" value="1"/>
</dbReference>
<dbReference type="Pfam" id="PF07716">
    <property type="entry name" value="bZIP_2"/>
    <property type="match status" value="1"/>
</dbReference>
<evidence type="ECO:0000256" key="24">
    <source>
        <dbReference type="ARBA" id="ARBA00023128"/>
    </source>
</evidence>
<dbReference type="InterPro" id="IPR004827">
    <property type="entry name" value="bZIP"/>
</dbReference>
<feature type="region of interest" description="Disordered" evidence="42">
    <location>
        <begin position="65"/>
        <end position="109"/>
    </location>
</feature>
<name>A0A2Z6RCN3_9GLOM</name>
<evidence type="ECO:0000256" key="3">
    <source>
        <dbReference type="ARBA" id="ARBA00004337"/>
    </source>
</evidence>
<dbReference type="GO" id="GO:0032585">
    <property type="term" value="C:multivesicular body membrane"/>
    <property type="evidence" value="ECO:0007669"/>
    <property type="project" value="UniProtKB-SubCell"/>
</dbReference>
<reference evidence="47 48" key="1">
    <citation type="submission" date="2017-11" db="EMBL/GenBank/DDBJ databases">
        <title>The genome of Rhizophagus clarus HR1 reveals common genetic basis of auxotrophy among arbuscular mycorrhizal fungi.</title>
        <authorList>
            <person name="Kobayashi Y."/>
        </authorList>
    </citation>
    <scope>NUCLEOTIDE SEQUENCE [LARGE SCALE GENOMIC DNA]</scope>
    <source>
        <strain evidence="47 48">HR1</strain>
    </source>
</reference>
<dbReference type="PROSITE" id="PS00211">
    <property type="entry name" value="ABC_TRANSPORTER_1"/>
    <property type="match status" value="1"/>
</dbReference>
<evidence type="ECO:0000256" key="40">
    <source>
        <dbReference type="ARBA" id="ARBA00049398"/>
    </source>
</evidence>
<feature type="transmembrane region" description="Helical" evidence="43">
    <location>
        <begin position="498"/>
        <end position="520"/>
    </location>
</feature>
<dbReference type="GO" id="GO:0031901">
    <property type="term" value="C:early endosome membrane"/>
    <property type="evidence" value="ECO:0007669"/>
    <property type="project" value="UniProtKB-SubCell"/>
</dbReference>
<keyword evidence="22 43" id="KW-1133">Transmembrane helix</keyword>
<dbReference type="PROSITE" id="PS50929">
    <property type="entry name" value="ABC_TM1F"/>
    <property type="match status" value="1"/>
</dbReference>
<dbReference type="InterPro" id="IPR032410">
    <property type="entry name" value="ABCB6_N"/>
</dbReference>
<comment type="catalytic activity">
    <reaction evidence="36">
        <text>protoporphyrin IX(in) + ATP + H2O = protoporphyrin IX(out) + ADP + phosphate + H(+)</text>
        <dbReference type="Rhea" id="RHEA:61336"/>
        <dbReference type="ChEBI" id="CHEBI:15377"/>
        <dbReference type="ChEBI" id="CHEBI:15378"/>
        <dbReference type="ChEBI" id="CHEBI:30616"/>
        <dbReference type="ChEBI" id="CHEBI:43474"/>
        <dbReference type="ChEBI" id="CHEBI:57306"/>
        <dbReference type="ChEBI" id="CHEBI:456216"/>
    </reaction>
    <physiologicalReaction direction="left-to-right" evidence="36">
        <dbReference type="Rhea" id="RHEA:61337"/>
    </physiologicalReaction>
</comment>
<evidence type="ECO:0000256" key="20">
    <source>
        <dbReference type="ARBA" id="ARBA00022840"/>
    </source>
</evidence>
<dbReference type="Pfam" id="PF00005">
    <property type="entry name" value="ABC_tran"/>
    <property type="match status" value="1"/>
</dbReference>
<evidence type="ECO:0000256" key="25">
    <source>
        <dbReference type="ARBA" id="ARBA00023136"/>
    </source>
</evidence>
<dbReference type="FunFam" id="3.40.50.300:FF:000186">
    <property type="entry name" value="ATP-binding cassette sub-family B member 7, mitochondrial"/>
    <property type="match status" value="1"/>
</dbReference>
<evidence type="ECO:0000256" key="9">
    <source>
        <dbReference type="ARBA" id="ARBA00004653"/>
    </source>
</evidence>
<evidence type="ECO:0000256" key="30">
    <source>
        <dbReference type="ARBA" id="ARBA00024385"/>
    </source>
</evidence>
<dbReference type="InterPro" id="IPR011527">
    <property type="entry name" value="ABC1_TM_dom"/>
</dbReference>
<evidence type="ECO:0000256" key="2">
    <source>
        <dbReference type="ARBA" id="ARBA00004333"/>
    </source>
</evidence>
<dbReference type="SMART" id="SM00382">
    <property type="entry name" value="AAA"/>
    <property type="match status" value="1"/>
</dbReference>
<dbReference type="GO" id="GO:0005524">
    <property type="term" value="F:ATP binding"/>
    <property type="evidence" value="ECO:0007669"/>
    <property type="project" value="UniProtKB-KW"/>
</dbReference>
<comment type="catalytic activity">
    <reaction evidence="38">
        <text>uroporphyrin III(in) + ATP + H2O = uroporphyrin III(out) + ADP + phosphate + H(+)</text>
        <dbReference type="Rhea" id="RHEA:66776"/>
        <dbReference type="ChEBI" id="CHEBI:15377"/>
        <dbReference type="ChEBI" id="CHEBI:15378"/>
        <dbReference type="ChEBI" id="CHEBI:30616"/>
        <dbReference type="ChEBI" id="CHEBI:43474"/>
        <dbReference type="ChEBI" id="CHEBI:167479"/>
        <dbReference type="ChEBI" id="CHEBI:456216"/>
    </reaction>
    <physiologicalReaction direction="left-to-right" evidence="38">
        <dbReference type="Rhea" id="RHEA:66777"/>
    </physiologicalReaction>
</comment>
<comment type="catalytic activity">
    <reaction evidence="39">
        <text>coproporphyrin III(in) + ATP + H2O = coproporphyrin III(out) + ADP + phosphate + H(+)</text>
        <dbReference type="Rhea" id="RHEA:66664"/>
        <dbReference type="ChEBI" id="CHEBI:15377"/>
        <dbReference type="ChEBI" id="CHEBI:15378"/>
        <dbReference type="ChEBI" id="CHEBI:30616"/>
        <dbReference type="ChEBI" id="CHEBI:43474"/>
        <dbReference type="ChEBI" id="CHEBI:131725"/>
        <dbReference type="ChEBI" id="CHEBI:456216"/>
    </reaction>
    <physiologicalReaction direction="left-to-right" evidence="39">
        <dbReference type="Rhea" id="RHEA:66665"/>
    </physiologicalReaction>
</comment>
<comment type="catalytic activity">
    <reaction evidence="37">
        <text>pheophorbide a(in) + ATP + H2O = pheophorbide a(out) + ADP + phosphate + H(+)</text>
        <dbReference type="Rhea" id="RHEA:61360"/>
        <dbReference type="ChEBI" id="CHEBI:15377"/>
        <dbReference type="ChEBI" id="CHEBI:15378"/>
        <dbReference type="ChEBI" id="CHEBI:30616"/>
        <dbReference type="ChEBI" id="CHEBI:43474"/>
        <dbReference type="ChEBI" id="CHEBI:58687"/>
        <dbReference type="ChEBI" id="CHEBI:456216"/>
    </reaction>
    <physiologicalReaction direction="left-to-right" evidence="37">
        <dbReference type="Rhea" id="RHEA:61361"/>
    </physiologicalReaction>
</comment>
<comment type="catalytic activity">
    <reaction evidence="33">
        <text>heme b(in) + ATP + H2O = heme b(out) + ADP + phosphate + H(+)</text>
        <dbReference type="Rhea" id="RHEA:19261"/>
        <dbReference type="ChEBI" id="CHEBI:15377"/>
        <dbReference type="ChEBI" id="CHEBI:15378"/>
        <dbReference type="ChEBI" id="CHEBI:30616"/>
        <dbReference type="ChEBI" id="CHEBI:43474"/>
        <dbReference type="ChEBI" id="CHEBI:60344"/>
        <dbReference type="ChEBI" id="CHEBI:456216"/>
        <dbReference type="EC" id="7.6.2.5"/>
    </reaction>
    <physiologicalReaction direction="left-to-right" evidence="33">
        <dbReference type="Rhea" id="RHEA:19262"/>
    </physiologicalReaction>
</comment>
<keyword evidence="16" id="KW-0547">Nucleotide-binding</keyword>
<dbReference type="GO" id="GO:0000139">
    <property type="term" value="C:Golgi membrane"/>
    <property type="evidence" value="ECO:0007669"/>
    <property type="project" value="UniProtKB-SubCell"/>
</dbReference>
<dbReference type="AlphaFoldDB" id="A0A2Z6RCN3"/>
<dbReference type="InterPro" id="IPR003593">
    <property type="entry name" value="AAA+_ATPase"/>
</dbReference>
<dbReference type="PANTHER" id="PTHR24221:SF654">
    <property type="entry name" value="ATP-BINDING CASSETTE SUB-FAMILY B MEMBER 6"/>
    <property type="match status" value="1"/>
</dbReference>
<evidence type="ECO:0000256" key="15">
    <source>
        <dbReference type="ARBA" id="ARBA00022692"/>
    </source>
</evidence>
<evidence type="ECO:0000256" key="17">
    <source>
        <dbReference type="ARBA" id="ARBA00022753"/>
    </source>
</evidence>
<comment type="subunit">
    <text evidence="11">Homodimer.</text>
</comment>
<keyword evidence="13" id="KW-1003">Cell membrane</keyword>
<comment type="catalytic activity">
    <reaction evidence="35">
        <text>uroporphyrin I(in) + ATP + H2O = uroporphyrin I(out) + ADP + phosphate + H(+)</text>
        <dbReference type="Rhea" id="RHEA:66772"/>
        <dbReference type="ChEBI" id="CHEBI:15377"/>
        <dbReference type="ChEBI" id="CHEBI:15378"/>
        <dbReference type="ChEBI" id="CHEBI:30616"/>
        <dbReference type="ChEBI" id="CHEBI:43474"/>
        <dbReference type="ChEBI" id="CHEBI:167480"/>
        <dbReference type="ChEBI" id="CHEBI:456216"/>
    </reaction>
    <physiologicalReaction direction="left-to-right" evidence="35">
        <dbReference type="Rhea" id="RHEA:66773"/>
    </physiologicalReaction>
</comment>
<keyword evidence="14" id="KW-0964">Secreted</keyword>
<evidence type="ECO:0000256" key="34">
    <source>
        <dbReference type="ARBA" id="ARBA00047753"/>
    </source>
</evidence>
<dbReference type="PROSITE" id="PS00036">
    <property type="entry name" value="BZIP_BASIC"/>
    <property type="match status" value="1"/>
</dbReference>
<protein>
    <recommendedName>
        <fullName evidence="31">ATP-binding cassette sub-family B member 6</fullName>
        <ecNumber evidence="30">7.6.2.5</ecNumber>
    </recommendedName>
    <alternativeName>
        <fullName evidence="32">ABC-type heme transporter ABCB6</fullName>
    </alternativeName>
</protein>
<dbReference type="InterPro" id="IPR036640">
    <property type="entry name" value="ABC1_TM_sf"/>
</dbReference>
<organism evidence="47 48">
    <name type="scientific">Rhizophagus clarus</name>
    <dbReference type="NCBI Taxonomy" id="94130"/>
    <lineage>
        <taxon>Eukaryota</taxon>
        <taxon>Fungi</taxon>
        <taxon>Fungi incertae sedis</taxon>
        <taxon>Mucoromycota</taxon>
        <taxon>Glomeromycotina</taxon>
        <taxon>Glomeromycetes</taxon>
        <taxon>Glomerales</taxon>
        <taxon>Glomeraceae</taxon>
        <taxon>Rhizophagus</taxon>
    </lineage>
</organism>
<evidence type="ECO:0000256" key="16">
    <source>
        <dbReference type="ARBA" id="ARBA00022741"/>
    </source>
</evidence>
<feature type="domain" description="BZIP" evidence="44">
    <location>
        <begin position="108"/>
        <end position="152"/>
    </location>
</feature>
<keyword evidence="26" id="KW-1015">Disulfide bond</keyword>
<dbReference type="InterPro" id="IPR003439">
    <property type="entry name" value="ABC_transporter-like_ATP-bd"/>
</dbReference>
<dbReference type="GO" id="GO:0005774">
    <property type="term" value="C:vacuolar membrane"/>
    <property type="evidence" value="ECO:0007669"/>
    <property type="project" value="TreeGrafter"/>
</dbReference>
<dbReference type="InterPro" id="IPR046347">
    <property type="entry name" value="bZIP_sf"/>
</dbReference>
<feature type="transmembrane region" description="Helical" evidence="43">
    <location>
        <begin position="377"/>
        <end position="400"/>
    </location>
</feature>
<feature type="transmembrane region" description="Helical" evidence="43">
    <location>
        <begin position="526"/>
        <end position="547"/>
    </location>
</feature>
<evidence type="ECO:0000259" key="44">
    <source>
        <dbReference type="PROSITE" id="PS50217"/>
    </source>
</evidence>
<dbReference type="CDD" id="cd03253">
    <property type="entry name" value="ABCC_ATM1_transporter"/>
    <property type="match status" value="1"/>
</dbReference>
<dbReference type="GO" id="GO:0015439">
    <property type="term" value="F:ABC-type heme transporter activity"/>
    <property type="evidence" value="ECO:0007669"/>
    <property type="project" value="UniProtKB-EC"/>
</dbReference>
<dbReference type="SUPFAM" id="SSF52540">
    <property type="entry name" value="P-loop containing nucleoside triphosphate hydrolases"/>
    <property type="match status" value="1"/>
</dbReference>
<evidence type="ECO:0000256" key="4">
    <source>
        <dbReference type="ARBA" id="ARBA00004374"/>
    </source>
</evidence>
<dbReference type="SUPFAM" id="SSF57959">
    <property type="entry name" value="Leucine zipper domain"/>
    <property type="match status" value="1"/>
</dbReference>
<evidence type="ECO:0000256" key="12">
    <source>
        <dbReference type="ARBA" id="ARBA00022448"/>
    </source>
</evidence>
<accession>A0A2Z6RCN3</accession>
<feature type="region of interest" description="Disordered" evidence="42">
    <location>
        <begin position="935"/>
        <end position="981"/>
    </location>
</feature>
<dbReference type="CDD" id="cd18581">
    <property type="entry name" value="ABC_6TM_ABCB6"/>
    <property type="match status" value="1"/>
</dbReference>
<dbReference type="PROSITE" id="PS50217">
    <property type="entry name" value="BZIP"/>
    <property type="match status" value="1"/>
</dbReference>
<evidence type="ECO:0000256" key="43">
    <source>
        <dbReference type="SAM" id="Phobius"/>
    </source>
</evidence>
<dbReference type="PROSITE" id="PS50893">
    <property type="entry name" value="ABC_TRANSPORTER_2"/>
    <property type="match status" value="1"/>
</dbReference>
<feature type="compositionally biased region" description="Basic and acidic residues" evidence="42">
    <location>
        <begin position="941"/>
        <end position="954"/>
    </location>
</feature>
<evidence type="ECO:0000256" key="13">
    <source>
        <dbReference type="ARBA" id="ARBA00022475"/>
    </source>
</evidence>
<evidence type="ECO:0000256" key="7">
    <source>
        <dbReference type="ARBA" id="ARBA00004550"/>
    </source>
</evidence>
<keyword evidence="27" id="KW-0458">Lysosome</keyword>
<evidence type="ECO:0000256" key="28">
    <source>
        <dbReference type="ARBA" id="ARBA00024320"/>
    </source>
</evidence>
<feature type="domain" description="ABC transporter" evidence="45">
    <location>
        <begin position="705"/>
        <end position="936"/>
    </location>
</feature>
<keyword evidence="21" id="KW-1278">Translocase</keyword>
<evidence type="ECO:0000256" key="29">
    <source>
        <dbReference type="ARBA" id="ARBA00024363"/>
    </source>
</evidence>
<evidence type="ECO:0000259" key="46">
    <source>
        <dbReference type="PROSITE" id="PS50929"/>
    </source>
</evidence>
<dbReference type="InterPro" id="IPR027417">
    <property type="entry name" value="P-loop_NTPase"/>
</dbReference>
<dbReference type="EMBL" id="BEXD01003112">
    <property type="protein sequence ID" value="GBC00278.1"/>
    <property type="molecule type" value="Genomic_DNA"/>
</dbReference>
<proteinExistence type="inferred from homology"/>
<dbReference type="Gene3D" id="1.20.5.170">
    <property type="match status" value="1"/>
</dbReference>
<evidence type="ECO:0000313" key="47">
    <source>
        <dbReference type="EMBL" id="GBC00278.1"/>
    </source>
</evidence>
<dbReference type="GO" id="GO:0005576">
    <property type="term" value="C:extracellular region"/>
    <property type="evidence" value="ECO:0007669"/>
    <property type="project" value="UniProtKB-SubCell"/>
</dbReference>
<feature type="compositionally biased region" description="Low complexity" evidence="42">
    <location>
        <begin position="955"/>
        <end position="971"/>
    </location>
</feature>
<dbReference type="Proteomes" id="UP000247702">
    <property type="component" value="Unassembled WGS sequence"/>
</dbReference>
<evidence type="ECO:0000256" key="1">
    <source>
        <dbReference type="ARBA" id="ARBA00004146"/>
    </source>
</evidence>
<evidence type="ECO:0000256" key="32">
    <source>
        <dbReference type="ARBA" id="ARBA00031413"/>
    </source>
</evidence>
<evidence type="ECO:0000256" key="27">
    <source>
        <dbReference type="ARBA" id="ARBA00023228"/>
    </source>
</evidence>
<feature type="coiled-coil region" evidence="41">
    <location>
        <begin position="126"/>
        <end position="153"/>
    </location>
</feature>
<evidence type="ECO:0000256" key="26">
    <source>
        <dbReference type="ARBA" id="ARBA00023157"/>
    </source>
</evidence>
<evidence type="ECO:0000256" key="19">
    <source>
        <dbReference type="ARBA" id="ARBA00022824"/>
    </source>
</evidence>
<evidence type="ECO:0000256" key="6">
    <source>
        <dbReference type="ARBA" id="ARBA00004477"/>
    </source>
</evidence>
<dbReference type="InterPro" id="IPR039421">
    <property type="entry name" value="Type_1_exporter"/>
</dbReference>
<dbReference type="Pfam" id="PF00664">
    <property type="entry name" value="ABC_membrane"/>
    <property type="match status" value="1"/>
</dbReference>
<feature type="transmembrane region" description="Helical" evidence="43">
    <location>
        <begin position="287"/>
        <end position="309"/>
    </location>
</feature>
<dbReference type="GO" id="GO:0016887">
    <property type="term" value="F:ATP hydrolysis activity"/>
    <property type="evidence" value="ECO:0007669"/>
    <property type="project" value="InterPro"/>
</dbReference>
<gene>
    <name evidence="47" type="ORF">RclHR1_00380046</name>
</gene>
<dbReference type="InterPro" id="IPR017871">
    <property type="entry name" value="ABC_transporter-like_CS"/>
</dbReference>
<dbReference type="STRING" id="94130.A0A2Z6RCN3"/>
<keyword evidence="15 43" id="KW-0812">Transmembrane</keyword>
<dbReference type="GO" id="GO:0005886">
    <property type="term" value="C:plasma membrane"/>
    <property type="evidence" value="ECO:0007669"/>
    <property type="project" value="UniProtKB-SubCell"/>
</dbReference>
<feature type="transmembrane region" description="Helical" evidence="43">
    <location>
        <begin position="215"/>
        <end position="235"/>
    </location>
</feature>
<evidence type="ECO:0000256" key="33">
    <source>
        <dbReference type="ARBA" id="ARBA00047649"/>
    </source>
</evidence>
<dbReference type="GO" id="GO:0005741">
    <property type="term" value="C:mitochondrial outer membrane"/>
    <property type="evidence" value="ECO:0007669"/>
    <property type="project" value="UniProtKB-SubCell"/>
</dbReference>
<dbReference type="PANTHER" id="PTHR24221">
    <property type="entry name" value="ATP-BINDING CASSETTE SUB-FAMILY B"/>
    <property type="match status" value="1"/>
</dbReference>
<evidence type="ECO:0000256" key="5">
    <source>
        <dbReference type="ARBA" id="ARBA00004414"/>
    </source>
</evidence>
<evidence type="ECO:0000256" key="42">
    <source>
        <dbReference type="SAM" id="MobiDB-lite"/>
    </source>
</evidence>
<evidence type="ECO:0000256" key="31">
    <source>
        <dbReference type="ARBA" id="ARBA00024439"/>
    </source>
</evidence>
<keyword evidence="17" id="KW-0967">Endosome</keyword>
<comment type="subcellular location">
    <subcellularLocation>
        <location evidence="8">Cell membrane</location>
        <topology evidence="8">Multi-pass membrane protein</topology>
    </subcellularLocation>
    <subcellularLocation>
        <location evidence="1">Early endosome membrane</location>
    </subcellularLocation>
    <subcellularLocation>
        <location evidence="6">Endoplasmic reticulum membrane</location>
        <topology evidence="6">Multi-pass membrane protein</topology>
    </subcellularLocation>
    <subcellularLocation>
        <location evidence="3">Endosome membrane</location>
        <topology evidence="3">Multi-pass membrane protein</topology>
    </subcellularLocation>
    <subcellularLocation>
        <location evidence="2">Endosome</location>
        <location evidence="2">Multivesicular body membrane</location>
    </subcellularLocation>
    <subcellularLocation>
        <location evidence="9">Golgi apparatus membrane</location>
        <topology evidence="9">Multi-pass membrane protein</topology>
    </subcellularLocation>
    <subcellularLocation>
        <location evidence="5">Late endosome membrane</location>
    </subcellularLocation>
    <subcellularLocation>
        <location evidence="10">Lysosome membrane</location>
    </subcellularLocation>
    <subcellularLocation>
        <location evidence="28">Melanosome membrane</location>
    </subcellularLocation>
    <subcellularLocation>
        <location evidence="4">Mitochondrion outer membrane</location>
        <topology evidence="4">Multi-pass membrane protein</topology>
    </subcellularLocation>
    <subcellularLocation>
        <location evidence="7">Secreted</location>
        <location evidence="7">Extracellular exosome</location>
    </subcellularLocation>
</comment>
<comment type="catalytic activity">
    <reaction evidence="40">
        <text>coproporphyrin I(in) + ATP + H2O = coproporphyrin I(out) + ADP + phosphate + H(+)</text>
        <dbReference type="Rhea" id="RHEA:66768"/>
        <dbReference type="ChEBI" id="CHEBI:15377"/>
        <dbReference type="ChEBI" id="CHEBI:15378"/>
        <dbReference type="ChEBI" id="CHEBI:30616"/>
        <dbReference type="ChEBI" id="CHEBI:43474"/>
        <dbReference type="ChEBI" id="CHEBI:167478"/>
        <dbReference type="ChEBI" id="CHEBI:456216"/>
    </reaction>
    <physiologicalReaction direction="left-to-right" evidence="40">
        <dbReference type="Rhea" id="RHEA:66769"/>
    </physiologicalReaction>
</comment>
<keyword evidence="25 43" id="KW-0472">Membrane</keyword>
<evidence type="ECO:0000256" key="36">
    <source>
        <dbReference type="ARBA" id="ARBA00048309"/>
    </source>
</evidence>
<evidence type="ECO:0000256" key="23">
    <source>
        <dbReference type="ARBA" id="ARBA00023034"/>
    </source>
</evidence>
<feature type="transmembrane region" description="Helical" evidence="43">
    <location>
        <begin position="182"/>
        <end position="203"/>
    </location>
</feature>
<evidence type="ECO:0000256" key="35">
    <source>
        <dbReference type="ARBA" id="ARBA00047789"/>
    </source>
</evidence>
<evidence type="ECO:0000256" key="21">
    <source>
        <dbReference type="ARBA" id="ARBA00022967"/>
    </source>
</evidence>
<dbReference type="EC" id="7.6.2.5" evidence="30"/>
<feature type="transmembrane region" description="Helical" evidence="43">
    <location>
        <begin position="247"/>
        <end position="267"/>
    </location>
</feature>
<dbReference type="Gene3D" id="3.40.50.300">
    <property type="entry name" value="P-loop containing nucleotide triphosphate hydrolases"/>
    <property type="match status" value="1"/>
</dbReference>
<feature type="transmembrane region" description="Helical" evidence="43">
    <location>
        <begin position="420"/>
        <end position="441"/>
    </location>
</feature>
<comment type="similarity">
    <text evidence="29">Belongs to the ABC transporter superfamily. ABCB family. Heavy Metal importer (TC 3.A.1.210) subfamily.</text>
</comment>
<keyword evidence="12" id="KW-0813">Transport</keyword>
<evidence type="ECO:0000256" key="22">
    <source>
        <dbReference type="ARBA" id="ARBA00022989"/>
    </source>
</evidence>
<keyword evidence="48" id="KW-1185">Reference proteome</keyword>